<dbReference type="InterPro" id="IPR054655">
    <property type="entry name" value="XrtV-like"/>
</dbReference>
<protein>
    <submittedName>
        <fullName evidence="2">Uncharacterized protein</fullName>
    </submittedName>
</protein>
<feature type="transmembrane region" description="Helical" evidence="1">
    <location>
        <begin position="6"/>
        <end position="21"/>
    </location>
</feature>
<evidence type="ECO:0000313" key="3">
    <source>
        <dbReference type="Proteomes" id="UP000431922"/>
    </source>
</evidence>
<organism evidence="2 3">
    <name type="scientific">Allopontixanthobacter sediminis</name>
    <dbReference type="NCBI Taxonomy" id="1689985"/>
    <lineage>
        <taxon>Bacteria</taxon>
        <taxon>Pseudomonadati</taxon>
        <taxon>Pseudomonadota</taxon>
        <taxon>Alphaproteobacteria</taxon>
        <taxon>Sphingomonadales</taxon>
        <taxon>Erythrobacteraceae</taxon>
        <taxon>Allopontixanthobacter</taxon>
    </lineage>
</organism>
<comment type="caution">
    <text evidence="2">The sequence shown here is derived from an EMBL/GenBank/DDBJ whole genome shotgun (WGS) entry which is preliminary data.</text>
</comment>
<dbReference type="Proteomes" id="UP000431922">
    <property type="component" value="Unassembled WGS sequence"/>
</dbReference>
<name>A0A845B2G8_9SPHN</name>
<keyword evidence="3" id="KW-1185">Reference proteome</keyword>
<proteinExistence type="predicted"/>
<keyword evidence="1" id="KW-1133">Transmembrane helix</keyword>
<accession>A0A845B2G8</accession>
<dbReference type="OrthoDB" id="7210964at2"/>
<evidence type="ECO:0000313" key="2">
    <source>
        <dbReference type="EMBL" id="MXP44610.1"/>
    </source>
</evidence>
<sequence length="84" mass="9093">METVYDWVTVGIFVGLAVLFLQRSSEDESRDKVHHYLPPAVGCAVANYLGNEGYMLVSVALLVGVLAYINFVLKPFTASDPGAS</sequence>
<feature type="transmembrane region" description="Helical" evidence="1">
    <location>
        <begin position="55"/>
        <end position="73"/>
    </location>
</feature>
<keyword evidence="1" id="KW-0472">Membrane</keyword>
<dbReference type="NCBIfam" id="NF045607">
    <property type="entry name" value="exo_Victor_syst"/>
    <property type="match status" value="1"/>
</dbReference>
<dbReference type="EMBL" id="WTYL01000002">
    <property type="protein sequence ID" value="MXP44610.1"/>
    <property type="molecule type" value="Genomic_DNA"/>
</dbReference>
<dbReference type="RefSeq" id="WP_160756183.1">
    <property type="nucleotide sequence ID" value="NZ_WTYL01000002.1"/>
</dbReference>
<reference evidence="2 3" key="1">
    <citation type="submission" date="2019-12" db="EMBL/GenBank/DDBJ databases">
        <title>Genomic-based taxomic classification of the family Erythrobacteraceae.</title>
        <authorList>
            <person name="Xu L."/>
        </authorList>
    </citation>
    <scope>NUCLEOTIDE SEQUENCE [LARGE SCALE GENOMIC DNA]</scope>
    <source>
        <strain evidence="2 3">KCTC 42453</strain>
    </source>
</reference>
<gene>
    <name evidence="2" type="ORF">GRI65_09090</name>
</gene>
<dbReference type="AlphaFoldDB" id="A0A845B2G8"/>
<keyword evidence="1" id="KW-0812">Transmembrane</keyword>
<evidence type="ECO:0000256" key="1">
    <source>
        <dbReference type="SAM" id="Phobius"/>
    </source>
</evidence>